<dbReference type="InterPro" id="IPR013783">
    <property type="entry name" value="Ig-like_fold"/>
</dbReference>
<dbReference type="PROSITE" id="PS50093">
    <property type="entry name" value="PKD"/>
    <property type="match status" value="1"/>
</dbReference>
<dbReference type="Proteomes" id="UP001290861">
    <property type="component" value="Unassembled WGS sequence"/>
</dbReference>
<accession>A0ABU5MVH5</accession>
<dbReference type="InterPro" id="IPR003961">
    <property type="entry name" value="FN3_dom"/>
</dbReference>
<evidence type="ECO:0000313" key="4">
    <source>
        <dbReference type="EMBL" id="MDZ8118170.1"/>
    </source>
</evidence>
<dbReference type="InterPro" id="IPR039331">
    <property type="entry name" value="PAPs-like"/>
</dbReference>
<dbReference type="Gene3D" id="2.60.40.10">
    <property type="entry name" value="Immunoglobulins"/>
    <property type="match status" value="2"/>
</dbReference>
<sequence length="1800" mass="196402">MKIPDYTTTGALLLALGLAGPGLVNAATERYRLVWTDDPATTATIGWEQSSGPPVGVRYSTDAGLAGAATNTSVVSHYYDNTLTTEGSPFTSHFIDLTGLSADTAYYFEILDSEGASTLMWFKTAPDTPSDFTFVAGGDSRTNDDPRRWGMNLISRIRPLFIVYGGDYMNNGTNDEWRQWLDEWQATISSDGRIYPIIPQHGNHENDMLDMMQRIFNIRNPNAYGHFPIGGNQMRVWALNSELEPGVGYGAFQNQDSSAWGAQTAWLSNELAKVSNYATWQVASYHRPMRPHTSGKAEGTGRIAAWADAFYNYGMDLAVESDTHMTKYTYPLEPSTAPGSFQDFTRNLIDGTMFIGEGSWGAPTRPMDDDKTWTLASDSFWQFKLIHVHTAPEPRMDIRTVRFGSIDEFNAGNLYDPETVTPLTQAEQDLDPYAMSAGLDLWKPLSGEVLTIYPNDSVGGIFRGADVEQNEYVATGAEWKYLDDGSDQGTSWTSPAFDDSTWMAGDAQLGYGDGDEVTVISYGPNASDKHITAYFRKEFSVADPADVIKLNAQLLRDDGAVVYINGTEAARSSMPDGDISYTTTANDAGDENEYYELTLDPSLLVAGTNVVAVEVHQSSGGSSDTSFDLSLIGTESRVIGPAPETPTNLVGTALSVADIELTWADVATNEVGYELWRKVGDSNWEIYAPRLVPDTDGYADSLLNENTVYTYKVRAYSPFGLSDFSDTVAVTTLVANVPVVWSEDFDTGSFGPLLTHSDTSNTDWHTYEYPSGSGLWFARINGYGADTASRDWLITPAFNLSVYMEETIAADLAYNYDGPLLEVLASGNYDPETMSSPSEADWWTLPSMMPSTGGYAFETTGELDFSLTPLEDFEDGIGSFTQYSRSSNADWVHEQRAGQWGMVANGFGADDLSDDWLISPAFALPEGAAGALKFQMYHKYGRPDLEVMVSTNYTGTGDPLANGTWDSFTVPPDSDLFWDTWEDISVDLSAYAGTSVNVAFRYTTTGTGSGGGARIGVDNVKVESESENVRVAFLYTSTGTGGGQSRVWEVDNIVLRANAHTYMSEDFDDADTLGDSSFTANSLLSNADWGLDTEAEQKGAFANGYGADTNSIDWLVGPTVKLEAGANAELQFDVFSKYGGPSLEVMVTTDYPVDVTNGTWQATEIDTGDLYDAWTSASVDLSSYLGPVTVAFRYTTTGTGPGDGRLLGVDNIRIVRTGGMGLSVNFTIDQSDYTTIEPVTFVPFVTSGTEPYSYLWNFGDGETSTEASPIHLYENAGLYTVSLTVTDAETNQMVQTQADLVQVYQVTYGSVLPGKQGNLRIATYNAYLNRSAEGDITAELASRDSEQVQKVAEIIQRTNPDIILLNEFDYDATTQAVERLKSNYLEISQNGAPPIVFPYMFLAESNTGIDSGYDLNNDGSFGTADDCFGFGEFPGQYGMVVLSKYPIDTENVRTFQKFLWKDMPGALLPNDGTTDYYSAAELDVVRLSSKSHWDVPVNVDGEMVHVLASHPTPPVFDDGDADIDANVFDWNGKRNHDEIRFWADYVTPGAGSYIYDDNGVTNQLAAGSRFVIMGDQNADADEGDSYNAAINQLLTNVNINAAFVPESEGSLESTGDTDDTASWGLRADYVLPGISYGIKLFSGGVYWPSRTDIHYYLTKADGSSDHRLVWLDLEIFPDADNDGLDDAFEQQIVDADGGDAINDIYDVLGSDDFDGDGISNADEFYAGTSPIDGSSWLVITGFNDGVLEWVTSSGKTYTVEFATNLTAGAFEPVASNIVDGVYTDTVHEAYNQMFYRIKAE</sequence>
<dbReference type="SUPFAM" id="SSF49363">
    <property type="entry name" value="Purple acid phosphatase, N-terminal domain"/>
    <property type="match status" value="1"/>
</dbReference>
<dbReference type="CDD" id="cd00063">
    <property type="entry name" value="FN3"/>
    <property type="match status" value="1"/>
</dbReference>
<dbReference type="InterPro" id="IPR036691">
    <property type="entry name" value="Endo/exonu/phosph_ase_sf"/>
</dbReference>
<evidence type="ECO:0000256" key="1">
    <source>
        <dbReference type="ARBA" id="ARBA00022729"/>
    </source>
</evidence>
<keyword evidence="1" id="KW-0732">Signal</keyword>
<dbReference type="SMART" id="SM00060">
    <property type="entry name" value="FN3"/>
    <property type="match status" value="2"/>
</dbReference>
<reference evidence="4 5" key="1">
    <citation type="journal article" date="2024" name="Appl. Environ. Microbiol.">
        <title>Pontiella agarivorans sp. nov., a novel marine anaerobic bacterium capable of degrading macroalgal polysaccharides and fixing nitrogen.</title>
        <authorList>
            <person name="Liu N."/>
            <person name="Kivenson V."/>
            <person name="Peng X."/>
            <person name="Cui Z."/>
            <person name="Lankiewicz T.S."/>
            <person name="Gosselin K.M."/>
            <person name="English C.J."/>
            <person name="Blair E.M."/>
            <person name="O'Malley M.A."/>
            <person name="Valentine D.L."/>
        </authorList>
    </citation>
    <scope>NUCLEOTIDE SEQUENCE [LARGE SCALE GENOMIC DNA]</scope>
    <source>
        <strain evidence="4 5">NLcol2</strain>
    </source>
</reference>
<organism evidence="4 5">
    <name type="scientific">Pontiella agarivorans</name>
    <dbReference type="NCBI Taxonomy" id="3038953"/>
    <lineage>
        <taxon>Bacteria</taxon>
        <taxon>Pseudomonadati</taxon>
        <taxon>Kiritimatiellota</taxon>
        <taxon>Kiritimatiellia</taxon>
        <taxon>Kiritimatiellales</taxon>
        <taxon>Pontiellaceae</taxon>
        <taxon>Pontiella</taxon>
    </lineage>
</organism>
<dbReference type="InterPro" id="IPR029052">
    <property type="entry name" value="Metallo-depent_PP-like"/>
</dbReference>
<dbReference type="Pfam" id="PF03372">
    <property type="entry name" value="Exo_endo_phos"/>
    <property type="match status" value="1"/>
</dbReference>
<dbReference type="SUPFAM" id="SSF49299">
    <property type="entry name" value="PKD domain"/>
    <property type="match status" value="1"/>
</dbReference>
<feature type="domain" description="PKD" evidence="2">
    <location>
        <begin position="1250"/>
        <end position="1303"/>
    </location>
</feature>
<evidence type="ECO:0000313" key="5">
    <source>
        <dbReference type="Proteomes" id="UP001290861"/>
    </source>
</evidence>
<dbReference type="Gene3D" id="3.60.10.10">
    <property type="entry name" value="Endonuclease/exonuclease/phosphatase"/>
    <property type="match status" value="1"/>
</dbReference>
<feature type="domain" description="Fibronectin type-III" evidence="3">
    <location>
        <begin position="645"/>
        <end position="735"/>
    </location>
</feature>
<comment type="caution">
    <text evidence="4">The sequence shown here is derived from an EMBL/GenBank/DDBJ whole genome shotgun (WGS) entry which is preliminary data.</text>
</comment>
<dbReference type="PANTHER" id="PTHR22953">
    <property type="entry name" value="ACID PHOSPHATASE RELATED"/>
    <property type="match status" value="1"/>
</dbReference>
<name>A0ABU5MVH5_9BACT</name>
<evidence type="ECO:0000259" key="2">
    <source>
        <dbReference type="PROSITE" id="PS50093"/>
    </source>
</evidence>
<dbReference type="RefSeq" id="WP_322607969.1">
    <property type="nucleotide sequence ID" value="NZ_JARVCO010000007.1"/>
</dbReference>
<dbReference type="Gene3D" id="3.60.21.10">
    <property type="match status" value="1"/>
</dbReference>
<keyword evidence="5" id="KW-1185">Reference proteome</keyword>
<dbReference type="InterPro" id="IPR015914">
    <property type="entry name" value="PAPs_N"/>
</dbReference>
<proteinExistence type="predicted"/>
<dbReference type="EMBL" id="JARVCO010000007">
    <property type="protein sequence ID" value="MDZ8118170.1"/>
    <property type="molecule type" value="Genomic_DNA"/>
</dbReference>
<dbReference type="InterPro" id="IPR008963">
    <property type="entry name" value="Purple_acid_Pase-like_N"/>
</dbReference>
<dbReference type="InterPro" id="IPR008979">
    <property type="entry name" value="Galactose-bd-like_sf"/>
</dbReference>
<dbReference type="CDD" id="cd00146">
    <property type="entry name" value="PKD"/>
    <property type="match status" value="1"/>
</dbReference>
<evidence type="ECO:0000259" key="3">
    <source>
        <dbReference type="PROSITE" id="PS50853"/>
    </source>
</evidence>
<dbReference type="Pfam" id="PF18911">
    <property type="entry name" value="PKD_4"/>
    <property type="match status" value="1"/>
</dbReference>
<dbReference type="InterPro" id="IPR005135">
    <property type="entry name" value="Endo/exonuclease/phosphatase"/>
</dbReference>
<dbReference type="SUPFAM" id="SSF56219">
    <property type="entry name" value="DNase I-like"/>
    <property type="match status" value="1"/>
</dbReference>
<dbReference type="Gene3D" id="2.60.40.380">
    <property type="entry name" value="Purple acid phosphatase-like, N-terminal"/>
    <property type="match status" value="1"/>
</dbReference>
<dbReference type="PROSITE" id="PS50853">
    <property type="entry name" value="FN3"/>
    <property type="match status" value="1"/>
</dbReference>
<dbReference type="NCBIfam" id="NF038128">
    <property type="entry name" value="choice_anch_J"/>
    <property type="match status" value="2"/>
</dbReference>
<dbReference type="InterPro" id="IPR036116">
    <property type="entry name" value="FN3_sf"/>
</dbReference>
<gene>
    <name evidence="4" type="ORF">P9H32_05960</name>
</gene>
<protein>
    <submittedName>
        <fullName evidence="4">Choice-of-anchor J domain-containing protein</fullName>
    </submittedName>
</protein>
<dbReference type="SMART" id="SM00089">
    <property type="entry name" value="PKD"/>
    <property type="match status" value="1"/>
</dbReference>
<dbReference type="Gene3D" id="2.60.120.200">
    <property type="match status" value="2"/>
</dbReference>
<dbReference type="InterPro" id="IPR022409">
    <property type="entry name" value="PKD/Chitinase_dom"/>
</dbReference>
<dbReference type="Pfam" id="PF00149">
    <property type="entry name" value="Metallophos"/>
    <property type="match status" value="1"/>
</dbReference>
<dbReference type="Pfam" id="PF16656">
    <property type="entry name" value="Pur_ac_phosph_N"/>
    <property type="match status" value="1"/>
</dbReference>
<dbReference type="SUPFAM" id="SSF56300">
    <property type="entry name" value="Metallo-dependent phosphatases"/>
    <property type="match status" value="1"/>
</dbReference>
<dbReference type="SUPFAM" id="SSF49785">
    <property type="entry name" value="Galactose-binding domain-like"/>
    <property type="match status" value="1"/>
</dbReference>
<dbReference type="Gene3D" id="2.60.120.260">
    <property type="entry name" value="Galactose-binding domain-like"/>
    <property type="match status" value="1"/>
</dbReference>
<dbReference type="InterPro" id="IPR000601">
    <property type="entry name" value="PKD_dom"/>
</dbReference>
<dbReference type="PANTHER" id="PTHR22953:SF153">
    <property type="entry name" value="PURPLE ACID PHOSPHATASE"/>
    <property type="match status" value="1"/>
</dbReference>
<dbReference type="SUPFAM" id="SSF49265">
    <property type="entry name" value="Fibronectin type III"/>
    <property type="match status" value="1"/>
</dbReference>
<dbReference type="InterPro" id="IPR004843">
    <property type="entry name" value="Calcineurin-like_PHP"/>
</dbReference>
<dbReference type="InterPro" id="IPR035986">
    <property type="entry name" value="PKD_dom_sf"/>
</dbReference>